<proteinExistence type="predicted"/>
<dbReference type="AlphaFoldDB" id="A0A7W3ZPR2"/>
<reference evidence="2" key="1">
    <citation type="submission" date="2020-05" db="EMBL/GenBank/DDBJ databases">
        <title>Classification of alakaliphilic streptomycetes isolated from an alkaline soil next to Lonar Crater, India and a proposal for the recognition of Streptomyces alkaliterrae sp. nov.</title>
        <authorList>
            <person name="Golinska P."/>
        </authorList>
    </citation>
    <scope>NUCLEOTIDE SEQUENCE [LARGE SCALE GENOMIC DNA]</scope>
    <source>
        <strain evidence="2">OF3</strain>
    </source>
</reference>
<organism evidence="1 2">
    <name type="scientific">Streptomyces alkaliterrae</name>
    <dbReference type="NCBI Taxonomy" id="2213162"/>
    <lineage>
        <taxon>Bacteria</taxon>
        <taxon>Bacillati</taxon>
        <taxon>Actinomycetota</taxon>
        <taxon>Actinomycetes</taxon>
        <taxon>Kitasatosporales</taxon>
        <taxon>Streptomycetaceae</taxon>
        <taxon>Streptomyces</taxon>
    </lineage>
</organism>
<dbReference type="RefSeq" id="WP_181355356.1">
    <property type="nucleotide sequence ID" value="NZ_JABJWZ010000321.1"/>
</dbReference>
<dbReference type="Proteomes" id="UP000525686">
    <property type="component" value="Unassembled WGS sequence"/>
</dbReference>
<sequence length="259" mass="29503">MKRWAAKAPAPMREDDATWTSVFTDRIKSTDPVLFFTAEIRVTWRRADATTPANRYTAPRLARRAIEKAAEHCDVLRPEATEQDITIAVRAQLPLVADGVVVTDVHVRISVDDATRRAALHSERVRQEYRRQEERIRHDHELDELARRQVRAREAFLREEILANPATARLYGLLEGASKHWSRLGGPPTGTDLDELVREVQQWHPGQQWVTVAQLLHSFVASLTEEGRRELLTLLVDAVRAFGDEHTAHRLALIPGEVQ</sequence>
<evidence type="ECO:0000313" key="2">
    <source>
        <dbReference type="Proteomes" id="UP000525686"/>
    </source>
</evidence>
<dbReference type="EMBL" id="JABJWZ010000321">
    <property type="protein sequence ID" value="MBB1256239.1"/>
    <property type="molecule type" value="Genomic_DNA"/>
</dbReference>
<name>A0A7W3ZPR2_9ACTN</name>
<protein>
    <submittedName>
        <fullName evidence="1">Uncharacterized protein</fullName>
    </submittedName>
</protein>
<accession>A0A7W3ZPR2</accession>
<gene>
    <name evidence="1" type="ORF">H3146_23200</name>
</gene>
<comment type="caution">
    <text evidence="1">The sequence shown here is derived from an EMBL/GenBank/DDBJ whole genome shotgun (WGS) entry which is preliminary data.</text>
</comment>
<evidence type="ECO:0000313" key="1">
    <source>
        <dbReference type="EMBL" id="MBB1256239.1"/>
    </source>
</evidence>